<dbReference type="Gene3D" id="2.40.160.50">
    <property type="entry name" value="membrane protein fhac: a member of the omp85/tpsb transporter family"/>
    <property type="match status" value="1"/>
</dbReference>
<evidence type="ECO:0000313" key="3">
    <source>
        <dbReference type="Proteomes" id="UP000001977"/>
    </source>
</evidence>
<dbReference type="HOGENOM" id="CLU_506873_0_0_4"/>
<dbReference type="Pfam" id="PF03865">
    <property type="entry name" value="ShlB"/>
    <property type="match status" value="1"/>
</dbReference>
<accession>Q2KVR8</accession>
<organism evidence="2 3">
    <name type="scientific">Bordetella avium (strain 197N)</name>
    <dbReference type="NCBI Taxonomy" id="360910"/>
    <lineage>
        <taxon>Bacteria</taxon>
        <taxon>Pseudomonadati</taxon>
        <taxon>Pseudomonadota</taxon>
        <taxon>Betaproteobacteria</taxon>
        <taxon>Burkholderiales</taxon>
        <taxon>Alcaligenaceae</taxon>
        <taxon>Bordetella</taxon>
    </lineage>
</organism>
<gene>
    <name evidence="2" type="primary">hagA2</name>
    <name evidence="2" type="ordered locus">BAV2818</name>
</gene>
<reference evidence="2 3" key="1">
    <citation type="journal article" date="2006" name="J. Bacteriol.">
        <title>Comparison of the genome sequence of the poultry pathogen Bordetella avium with those of B. bronchiseptica, B. pertussis, and B. parapertussis reveals extensive diversity in surface structures associated with host interaction.</title>
        <authorList>
            <person name="Sebaihia M."/>
            <person name="Preston A."/>
            <person name="Maskell D.J."/>
            <person name="Kuzmiak H."/>
            <person name="Connell T.D."/>
            <person name="King N.D."/>
            <person name="Orndorff P.E."/>
            <person name="Miyamoto D.M."/>
            <person name="Thomson N.R."/>
            <person name="Harris D."/>
            <person name="Goble A."/>
            <person name="Lord A."/>
            <person name="Murphy L."/>
            <person name="Quail M.A."/>
            <person name="Rutter S."/>
            <person name="Squares R."/>
            <person name="Squares S."/>
            <person name="Woodward J."/>
            <person name="Parkhill J."/>
            <person name="Temple L.M."/>
        </authorList>
    </citation>
    <scope>NUCLEOTIDE SEQUENCE [LARGE SCALE GENOMIC DNA]</scope>
    <source>
        <strain evidence="2 3">197N</strain>
    </source>
</reference>
<protein>
    <submittedName>
        <fullName evidence="2">Hemolysin/hemagglutin accessory protein</fullName>
    </submittedName>
</protein>
<evidence type="ECO:0000259" key="1">
    <source>
        <dbReference type="Pfam" id="PF03865"/>
    </source>
</evidence>
<sequence>MFLVIYIPLRKKMFNKKSRLFLSVIGSVVSLPGFAEGGVGDIGRVINESVERSIERTQQARELAQSAFEGKRLGTIQDIDPALLYSVDNQYQGVWKHPLFDEKSQEMLGVRFIARNSDMPPDLLIKSIAQRIIDRGYVFFKIVVAPDRDGGRPLIALQPLEVKFLDHGLQLKNIINIRPGDFLSYDRLKLALYQLNQKGESSYTVDVANVDGVVYVSFKEQRRSKLTTYLNINNYSKKDLYGYTGTASLLASDLINLNETLGLSYTGNMASVDARKFESFSGFFSVPIGRFSFGLDYAHSTDKNSLSLAKSSLAAQRRTENYGLSLKYNFLWPIADALGTSGVRLYRNNSNFDINSTPILAQTYSYRAAEAFLQAQYRSGVRVANASVSVLRSLSYDRGDPFSIARAHLEYGDRVSESLAPNFRYRISGSAQSRIGSNALPSSELFYPNASTRTRVPFSFSTMAGERGFNISSTLSYDNLYSGLHRGWVGVGVISPFVGLDYARSDSLYVSSASIGLNLSMGQNSFQMYFPKVLSTNAGRQDNAGVFLTLQAQF</sequence>
<keyword evidence="3" id="KW-1185">Reference proteome</keyword>
<feature type="domain" description="Haemolysin activator HlyB C-terminal" evidence="1">
    <location>
        <begin position="215"/>
        <end position="505"/>
    </location>
</feature>
<evidence type="ECO:0000313" key="2">
    <source>
        <dbReference type="EMBL" id="CAJ50428.1"/>
    </source>
</evidence>
<dbReference type="KEGG" id="bav:BAV2818"/>
<proteinExistence type="predicted"/>
<dbReference type="AlphaFoldDB" id="Q2KVR8"/>
<dbReference type="EMBL" id="AM167904">
    <property type="protein sequence ID" value="CAJ50428.1"/>
    <property type="molecule type" value="Genomic_DNA"/>
</dbReference>
<dbReference type="STRING" id="360910.BAV2818"/>
<name>Q2KVR8_BORA1</name>
<dbReference type="InterPro" id="IPR005565">
    <property type="entry name" value="Hemolysn_activator_HlyB_C"/>
</dbReference>
<dbReference type="Proteomes" id="UP000001977">
    <property type="component" value="Chromosome"/>
</dbReference>